<organism evidence="2 3">
    <name type="scientific">Solirubrobacter deserti</name>
    <dbReference type="NCBI Taxonomy" id="2282478"/>
    <lineage>
        <taxon>Bacteria</taxon>
        <taxon>Bacillati</taxon>
        <taxon>Actinomycetota</taxon>
        <taxon>Thermoleophilia</taxon>
        <taxon>Solirubrobacterales</taxon>
        <taxon>Solirubrobacteraceae</taxon>
        <taxon>Solirubrobacter</taxon>
    </lineage>
</organism>
<comment type="caution">
    <text evidence="2">The sequence shown here is derived from an EMBL/GenBank/DDBJ whole genome shotgun (WGS) entry which is preliminary data.</text>
</comment>
<dbReference type="Pfam" id="PF20199">
    <property type="entry name" value="RepSA"/>
    <property type="match status" value="1"/>
</dbReference>
<keyword evidence="3" id="KW-1185">Reference proteome</keyword>
<feature type="region of interest" description="Disordered" evidence="1">
    <location>
        <begin position="455"/>
        <end position="479"/>
    </location>
</feature>
<evidence type="ECO:0000256" key="1">
    <source>
        <dbReference type="SAM" id="MobiDB-lite"/>
    </source>
</evidence>
<evidence type="ECO:0000313" key="3">
    <source>
        <dbReference type="Proteomes" id="UP001147700"/>
    </source>
</evidence>
<evidence type="ECO:0000313" key="2">
    <source>
        <dbReference type="EMBL" id="MDA0137048.1"/>
    </source>
</evidence>
<feature type="compositionally biased region" description="Basic and acidic residues" evidence="1">
    <location>
        <begin position="455"/>
        <end position="468"/>
    </location>
</feature>
<name>A0ABT4RET3_9ACTN</name>
<dbReference type="InterPro" id="IPR046828">
    <property type="entry name" value="RepSA"/>
</dbReference>
<gene>
    <name evidence="2" type="ORF">OJ962_06035</name>
</gene>
<dbReference type="EMBL" id="JAPCID010000007">
    <property type="protein sequence ID" value="MDA0137048.1"/>
    <property type="molecule type" value="Genomic_DNA"/>
</dbReference>
<reference evidence="2" key="1">
    <citation type="submission" date="2022-10" db="EMBL/GenBank/DDBJ databases">
        <title>The WGS of Solirubrobacter sp. CPCC 204708.</title>
        <authorList>
            <person name="Jiang Z."/>
        </authorList>
    </citation>
    <scope>NUCLEOTIDE SEQUENCE</scope>
    <source>
        <strain evidence="2">CPCC 204708</strain>
    </source>
</reference>
<proteinExistence type="predicted"/>
<accession>A0ABT4RET3</accession>
<dbReference type="Proteomes" id="UP001147700">
    <property type="component" value="Unassembled WGS sequence"/>
</dbReference>
<protein>
    <recommendedName>
        <fullName evidence="4">Replication initiation protein</fullName>
    </recommendedName>
</protein>
<evidence type="ECO:0008006" key="4">
    <source>
        <dbReference type="Google" id="ProtNLM"/>
    </source>
</evidence>
<dbReference type="RefSeq" id="WP_270006235.1">
    <property type="nucleotide sequence ID" value="NZ_JAPCID010000007.1"/>
</dbReference>
<sequence>MHVELAERAARPDFETLQKQLRSSGYCARPVRLKGHVETCGADGRWRSTWSTLTQPDGVLRKACGNRREAICPACAERYRQDAYHLIAAGLRGGKGVPDTVTEHPMIFATLTAPTFGAVHSRATGPDGQPRRCRPRRDAPVCPHGNSLSCTRLHREGDPCLGEPLCRECFDYDSALVWNNLLGELWRRTTIYLPRALARLVGLTQKQLRARVRVAYVKVAEYQQRGLVHLHLVIRLDRAMPKYRAGDVRPPGLRFTVELLEDALRNAAATVTVPVPQEIGGGYATWGAQLDVQHIGTGRALEPGHCAGYLAKYATKATEQAGGVLHRVTEHEVNQLPVREHVKHYLRHAFALDAQLDNRKLARNAHAFGYRGHCLTKSRRYSTTFKQLRADREAHVLEQILARSRDESQRAIATAAPEQRRGRFEFVGQGHRTDVEALLAEQGRAREREMRRIAREELCDQPPPRREPTCLTRPSSSRS</sequence>